<dbReference type="Gene3D" id="3.40.50.1820">
    <property type="entry name" value="alpha/beta hydrolase"/>
    <property type="match status" value="2"/>
</dbReference>
<reference evidence="2 3" key="1">
    <citation type="journal article" date="2019" name="Int. J. Syst. Evol. Microbiol.">
        <title>The Global Catalogue of Microorganisms (GCM) 10K type strain sequencing project: providing services to taxonomists for standard genome sequencing and annotation.</title>
        <authorList>
            <consortium name="The Broad Institute Genomics Platform"/>
            <consortium name="The Broad Institute Genome Sequencing Center for Infectious Disease"/>
            <person name="Wu L."/>
            <person name="Ma J."/>
        </authorList>
    </citation>
    <scope>NUCLEOTIDE SEQUENCE [LARGE SCALE GENOMIC DNA]</scope>
    <source>
        <strain evidence="2 3">JCM 14319</strain>
    </source>
</reference>
<evidence type="ECO:0000259" key="1">
    <source>
        <dbReference type="Pfam" id="PF00561"/>
    </source>
</evidence>
<evidence type="ECO:0000313" key="3">
    <source>
        <dbReference type="Proteomes" id="UP001500506"/>
    </source>
</evidence>
<gene>
    <name evidence="2" type="ORF">GCM10009747_19290</name>
</gene>
<evidence type="ECO:0000313" key="2">
    <source>
        <dbReference type="EMBL" id="GAA1760380.1"/>
    </source>
</evidence>
<organism evidence="2 3">
    <name type="scientific">Agromyces humatus</name>
    <dbReference type="NCBI Taxonomy" id="279573"/>
    <lineage>
        <taxon>Bacteria</taxon>
        <taxon>Bacillati</taxon>
        <taxon>Actinomycetota</taxon>
        <taxon>Actinomycetes</taxon>
        <taxon>Micrococcales</taxon>
        <taxon>Microbacteriaceae</taxon>
        <taxon>Agromyces</taxon>
    </lineage>
</organism>
<keyword evidence="3" id="KW-1185">Reference proteome</keyword>
<comment type="caution">
    <text evidence="2">The sequence shown here is derived from an EMBL/GenBank/DDBJ whole genome shotgun (WGS) entry which is preliminary data.</text>
</comment>
<dbReference type="InterPro" id="IPR000073">
    <property type="entry name" value="AB_hydrolase_1"/>
</dbReference>
<dbReference type="PANTHER" id="PTHR42977:SF1">
    <property type="entry name" value="BLR6576 PROTEIN"/>
    <property type="match status" value="1"/>
</dbReference>
<proteinExistence type="predicted"/>
<dbReference type="EMBL" id="BAAANH010000004">
    <property type="protein sequence ID" value="GAA1760380.1"/>
    <property type="molecule type" value="Genomic_DNA"/>
</dbReference>
<name>A0ABN2KMM5_9MICO</name>
<feature type="domain" description="AB hydrolase-1" evidence="1">
    <location>
        <begin position="27"/>
        <end position="139"/>
    </location>
</feature>
<dbReference type="InterPro" id="IPR051340">
    <property type="entry name" value="Haloalkane_dehalogenase"/>
</dbReference>
<sequence length="222" mass="24545">MPATHHRTVMVRGLEVFYRESGPPDAPVLLLLHGYPTSSHMFRHLIPALADTYRVIAPDHIGFGRSSATTVDEFEYTFDALADVTRAFLSELGVAEYTVYVQDYGAPIAWRLALADPAAVEGAISQNGNAYEDGFVPEFWEPIWAYGADPSEQNEQNLRPDSGTPVLAVWGRNDEIFDAAGAKAFLRDAPAARVELIDAGHFLLESHLDDVARLIRDWRGGF</sequence>
<dbReference type="RefSeq" id="WP_232497857.1">
    <property type="nucleotide sequence ID" value="NZ_BAAANH010000004.1"/>
</dbReference>
<dbReference type="PANTHER" id="PTHR42977">
    <property type="entry name" value="HYDROLASE-RELATED"/>
    <property type="match status" value="1"/>
</dbReference>
<dbReference type="SUPFAM" id="SSF53474">
    <property type="entry name" value="alpha/beta-Hydrolases"/>
    <property type="match status" value="1"/>
</dbReference>
<dbReference type="Pfam" id="PF00561">
    <property type="entry name" value="Abhydrolase_1"/>
    <property type="match status" value="1"/>
</dbReference>
<dbReference type="InterPro" id="IPR029058">
    <property type="entry name" value="AB_hydrolase_fold"/>
</dbReference>
<accession>A0ABN2KMM5</accession>
<dbReference type="Proteomes" id="UP001500506">
    <property type="component" value="Unassembled WGS sequence"/>
</dbReference>
<protein>
    <recommendedName>
        <fullName evidence="1">AB hydrolase-1 domain-containing protein</fullName>
    </recommendedName>
</protein>